<evidence type="ECO:0000259" key="5">
    <source>
        <dbReference type="Pfam" id="PF04677"/>
    </source>
</evidence>
<evidence type="ECO:0000259" key="4">
    <source>
        <dbReference type="Pfam" id="PF04676"/>
    </source>
</evidence>
<dbReference type="Pfam" id="PF13540">
    <property type="entry name" value="RCC1_2"/>
    <property type="match status" value="1"/>
</dbReference>
<evidence type="ECO:0000256" key="1">
    <source>
        <dbReference type="ARBA" id="ARBA00006795"/>
    </source>
</evidence>
<dbReference type="GO" id="GO:0071014">
    <property type="term" value="C:post-mRNA release spliceosomal complex"/>
    <property type="evidence" value="ECO:0007669"/>
    <property type="project" value="TreeGrafter"/>
</dbReference>
<dbReference type="PANTHER" id="PTHR12072:SF5">
    <property type="entry name" value="CWF19-LIKE PROTEIN 2"/>
    <property type="match status" value="1"/>
</dbReference>
<dbReference type="InterPro" id="IPR000048">
    <property type="entry name" value="IQ_motif_EF-hand-BS"/>
</dbReference>
<proteinExistence type="inferred from homology"/>
<dbReference type="InterPro" id="IPR009091">
    <property type="entry name" value="RCC1/BLIP-II"/>
</dbReference>
<feature type="compositionally biased region" description="Polar residues" evidence="3">
    <location>
        <begin position="1951"/>
        <end position="1969"/>
    </location>
</feature>
<dbReference type="InterPro" id="IPR006768">
    <property type="entry name" value="Cwf19-like_C_dom-1"/>
</dbReference>
<dbReference type="InterPro" id="IPR000408">
    <property type="entry name" value="Reg_chr_condens"/>
</dbReference>
<protein>
    <recommendedName>
        <fullName evidence="8">Cell cycle associated protein</fullName>
    </recommendedName>
</protein>
<dbReference type="InterPro" id="IPR006767">
    <property type="entry name" value="Cwf19-like_C_dom-2"/>
</dbReference>
<evidence type="ECO:0000313" key="7">
    <source>
        <dbReference type="Proteomes" id="UP000078560"/>
    </source>
</evidence>
<dbReference type="EMBL" id="FLQU01000635">
    <property type="protein sequence ID" value="SBS88474.1"/>
    <property type="molecule type" value="Genomic_DNA"/>
</dbReference>
<comment type="similarity">
    <text evidence="1">Belongs to the CWF19 family.</text>
</comment>
<feature type="compositionally biased region" description="Basic and acidic residues" evidence="3">
    <location>
        <begin position="2715"/>
        <end position="2729"/>
    </location>
</feature>
<feature type="compositionally biased region" description="Basic residues" evidence="3">
    <location>
        <begin position="2697"/>
        <end position="2714"/>
    </location>
</feature>
<organism evidence="6 7">
    <name type="scientific">Plasmodium ovale curtisi</name>
    <dbReference type="NCBI Taxonomy" id="864141"/>
    <lineage>
        <taxon>Eukaryota</taxon>
        <taxon>Sar</taxon>
        <taxon>Alveolata</taxon>
        <taxon>Apicomplexa</taxon>
        <taxon>Aconoidasida</taxon>
        <taxon>Haemosporida</taxon>
        <taxon>Plasmodiidae</taxon>
        <taxon>Plasmodium</taxon>
        <taxon>Plasmodium (Plasmodium)</taxon>
    </lineage>
</organism>
<dbReference type="PROSITE" id="PS00626">
    <property type="entry name" value="RCC1_2"/>
    <property type="match status" value="1"/>
</dbReference>
<evidence type="ECO:0008006" key="8">
    <source>
        <dbReference type="Google" id="ProtNLM"/>
    </source>
</evidence>
<dbReference type="SUPFAM" id="SSF52540">
    <property type="entry name" value="P-loop containing nucleoside triphosphate hydrolases"/>
    <property type="match status" value="1"/>
</dbReference>
<evidence type="ECO:0000313" key="6">
    <source>
        <dbReference type="EMBL" id="SBS88474.1"/>
    </source>
</evidence>
<dbReference type="SUPFAM" id="SSF50985">
    <property type="entry name" value="RCC1/BLIP-II"/>
    <property type="match status" value="1"/>
</dbReference>
<feature type="region of interest" description="Disordered" evidence="3">
    <location>
        <begin position="2640"/>
        <end position="2807"/>
    </location>
</feature>
<gene>
    <name evidence="6" type="ORF">POVCU2_0048690</name>
</gene>
<feature type="compositionally biased region" description="Basic residues" evidence="3">
    <location>
        <begin position="2640"/>
        <end position="2655"/>
    </location>
</feature>
<dbReference type="Pfam" id="PF04677">
    <property type="entry name" value="CwfJ_C_1"/>
    <property type="match status" value="1"/>
</dbReference>
<feature type="domain" description="Cwf19-like C-terminal" evidence="5">
    <location>
        <begin position="2834"/>
        <end position="2968"/>
    </location>
</feature>
<dbReference type="InterPro" id="IPR040194">
    <property type="entry name" value="Cwf19-like"/>
</dbReference>
<dbReference type="Pfam" id="PF04676">
    <property type="entry name" value="CwfJ_C_2"/>
    <property type="match status" value="1"/>
</dbReference>
<feature type="compositionally biased region" description="Basic and acidic residues" evidence="3">
    <location>
        <begin position="1919"/>
        <end position="1932"/>
    </location>
</feature>
<accession>A0A1A8W6P5</accession>
<feature type="domain" description="Cwf19-like protein C-terminal" evidence="4">
    <location>
        <begin position="2979"/>
        <end position="3068"/>
    </location>
</feature>
<dbReference type="GO" id="GO:0000398">
    <property type="term" value="P:mRNA splicing, via spliceosome"/>
    <property type="evidence" value="ECO:0007669"/>
    <property type="project" value="TreeGrafter"/>
</dbReference>
<dbReference type="InterPro" id="IPR027417">
    <property type="entry name" value="P-loop_NTPase"/>
</dbReference>
<dbReference type="Gene3D" id="1.20.5.190">
    <property type="match status" value="1"/>
</dbReference>
<dbReference type="SMART" id="SM00015">
    <property type="entry name" value="IQ"/>
    <property type="match status" value="5"/>
</dbReference>
<dbReference type="Pfam" id="PF00612">
    <property type="entry name" value="IQ"/>
    <property type="match status" value="2"/>
</dbReference>
<dbReference type="Proteomes" id="UP000078560">
    <property type="component" value="Unassembled WGS sequence"/>
</dbReference>
<feature type="region of interest" description="Disordered" evidence="3">
    <location>
        <begin position="1918"/>
        <end position="1969"/>
    </location>
</feature>
<feature type="compositionally biased region" description="Low complexity" evidence="3">
    <location>
        <begin position="2665"/>
        <end position="2696"/>
    </location>
</feature>
<evidence type="ECO:0000256" key="3">
    <source>
        <dbReference type="SAM" id="MobiDB-lite"/>
    </source>
</evidence>
<feature type="compositionally biased region" description="Basic and acidic residues" evidence="3">
    <location>
        <begin position="2756"/>
        <end position="2774"/>
    </location>
</feature>
<sequence>MSPNNCKANLLKLEREIKREGGNFCDYKSGNLLTFFNLKKTTDAYAEEDRTNRSCNWKDLHFNGDYIIKKKRKRKKRNCIIKNRETILPNEYDYFLRKTSLPFKAPDDNTMSYYPQNIHDIYYVYKVGSDICDILVKWYNDNIHVSIFNNILIVINPIDNVKAFYKLLFKTKNKNNYIFHSFVKYVLEKKWKANDVEVNLKQYSNTSDDSTRNVKKRAFNYIEEKPYLNERHIFDLTMLKKEVKKNLEQIKRDLYIKSNSEIVQMHMDILKKLRINYNQLFSISTDMTSCGSGSGSTNSGDVSYVNSVNSVSGVSGVSGVNSVSDVSGVSGVVDRVSGRGNISGGSTGGGTHWHAGNAKRLMNSCSFNKIYPPNNASSAMQDHENKLIFVYGEKYTNQYVVNAYIMKYIMKRSGNKKLCHAYKNVMKVLNLFFNFKCYNFVMYMCNTNKMLYFNVIPCFLSDKNNVTNICTKMNEFYEQLRKAGCEHAQQFGKGYGKSSQTDDSLKRSKYKIGVYSTDGEHVNNEREKEMKYSKKYPNKNKVWEKKLVNIPYIFFFLLNSTLVGRSKFLKHLKLHPLDVKKIYRNYMHDPKVNNDMQDVEKTFSSFLKLGFTQEEVICIVKIVFAIIYINIYISIRKCLKKNEEETLSILQVQLIHIRDYMSLRRETHGTNENGNNSMEDETNIFNNFLKFNYSYCVSNGLSSFSEGADDIPAIRRVIKKKWALRGNSDDSCSCYDNDRDRHISGEAKGESNYFIVFAGHILEEYISFLLNIDLNVLLNVLSNTIKLKNLCSTVFFRLKIKIVKKVNVFLKRFCANAPTSHALYVYCNSGIVGNTVGRNKGEKEGATKYMNNSREGNHLSELLRNMYNEMLHCYYLKMCMFNVDTCIVHSVKGLNDKKGNYDDIISNSIQKCRRVSNCNSKWEPKDVHSFHVNINGTLHFLEKFTYDYINVIDYPTGYDQPDQGVLSKPVDSSTLLMKAKYYKLAYLFYLSVKEMMRYCKKVHAKGKQDNHGEIKKESLTRIRSGIMDLSHLAHLNDMAQYESEIHLDRMLQKLMKDIKKSEKESKRKRGGKKYVLHPQKEKVISFRIEHYNNEKVTYRCNNMILDNVKDIYTVDDIINVVEKSRMQFLKKIFFEKTVPLKSFKNNFLYDEICFFVNVVRNTCEKFYVLLINEREIGEKENSFNYPTYMSKVINCDDERVQDGSYSGSLLSKRSYPENDYTQNNFSLPVRGIFTDVDNVGQNLHARASSLRTEQIYDFGDLKKRISREYIEEVIGILNLKGIFNYQVKFLYCSLTCVEFIRKYLLFCIHLRRDDDLVRLISFYESRFRKRFNREGLTAEVGMGSTGDNAPKGEAVSKFDFLTDMSSKEREDLCRIILHRLNIPRDVFYFQNYVFVRKYVYFILESLKEEYIKRILPCVNIIENCYISYRNRKMKLEHRDKVVLIQSYMRRYLFYHNVDTMERQKNALVSFLILYSYIVKNRNRDETRETLEMYKENFMSKEKKLIQYAACVYIQSWYRKIVQQRKYKTLILEKWKKKAIDNIHMVIKTYLTQLKTVKRLNEVIIPNRCAITIQSNFRRYICLSTFQKKMFLKICFLSIRRKYLTYSNVITKVNYHYLMKNIYSRNVLKSQFKIPQAVIKIQSRYKSYIVKKQYNMLIDAIYFTQAYVHTCLERIRYNEIKKSVLIIQRWWKNFFKLRKLFSQVQLNMYSSEYDKKKFYFLQKDNFPFCDYYILKEHKAMKLLTYHILLKQWYFFYFKKLQKKNHLFNILFNLKLYKNVAYHYTLSWAYKINSILKIIHMKQMFQKCTNNNQNSLFNIPIFESIQLFVGRTHTILLINHSVTSEHITTNMDGRTSKKLYFKFVYSLGSNDYGQLGYYNLFEKNFIYHTNSFPKREEWATEETGKTHCLGESSNCKSILGIDDRTNDRRKDRSNPNKLSHLEGANVQMGDGTQYRSSASWNSINSTGNDTVQGEEVLSVKSKKGEHTIWRHREEANLCSRYQKNLQHLIFEYKKRYTLSRSAFSNTTEESINDIVDYKIVQRKNKKGKEEKLVEFTKVISETNKIVNVSCGSEHTLAISENGNVYSWGSNIFGQCGQKYEKYIVRYPKIIKYFLKNHIFIKNVNCASYHSGYVSKKNDLYISGNFFFIKLKYFNKNIYEPTFLISGCHNIFCADSFNICLRTYKNSLYLWGNNYKCILGLHKKKLRNLDEISIYPLTIISANISVNKMVCSDNFVCLIVKPNTAKYSLYMWGQFCIIEKKETTTSPFITSTNNIFNKFRIKSTMKNAKEQEKKKIDDSSKKKEIFIAKPTPVHNDLWDSMNAVDVCCDLEEILVCLKWERSISAVHVLMNDLCLYGFKSAEIIGISDKKDQAKENNVSYNYYTKKVIESKEEKKINYEEPEVMENIKLLNPSLYMFKYFKPSYFNIKRINCTYNKNSLSIMNATMGEYEIPMVTKKMEYITPSGDTVQFPDKIKEAILEMTKQESSKWIRSTDDPYINVKQKKENNNAEKTRCGRKNDVKDFKIGIPRGAQLHQRPVFLFLRFALFVSSPSLCISILLFLPAAKMSNVDDFYEYAKNNFLNFLSKNKNESKDGEVKDKNTEKPSRIKGFSEKNLSEMKKLKNDELNDKEGYDEKYKNFLLKGKHKNEKRRRETRKSRITSEEEESSENMSHESSSSAYSSSDAATSSYVSSASTSFCSKVKRRKRGGEKKKKKKKHHDSDSGHREKEVERDKKRRRERKKRKEEKREKKKSRKREKAHKGEGYNEGTMRDDVEGIGDRSGGGQSCTKGKQKGESNAVYRDSTQRESPGNINYVENSKLMERLEKIIAERKRNILEKNALNKNVADCRYCIDSISFSKINKLNIISISDKSYICYYNYKNIFLKDQLYISPIEHTTSVTNTNLETIQDMRNHMKSLIAMLEEKNQTCVFIEFNNCFNASIELISLRKTKHTYVNCYVIPMELLEMAKIYFKKNMEDINSLYRENKQLIVTSNKYAPYNVIPKNIPYVSINFSLVETYIQVIENNYDYINMCRCIFADLFKKDRLYKYFRSFNQYVNCVEEFKSLYAKYDWTNYI</sequence>
<feature type="repeat" description="RCC1" evidence="2">
    <location>
        <begin position="2080"/>
        <end position="2134"/>
    </location>
</feature>
<feature type="compositionally biased region" description="Basic residues" evidence="3">
    <location>
        <begin position="2730"/>
        <end position="2755"/>
    </location>
</feature>
<name>A0A1A8W6P5_PLAOA</name>
<dbReference type="PANTHER" id="PTHR12072">
    <property type="entry name" value="CWF19, CELL CYCLE CONTROL PROTEIN"/>
    <property type="match status" value="1"/>
</dbReference>
<evidence type="ECO:0000256" key="2">
    <source>
        <dbReference type="PROSITE-ProRule" id="PRU00235"/>
    </source>
</evidence>
<reference evidence="7" key="1">
    <citation type="submission" date="2016-05" db="EMBL/GenBank/DDBJ databases">
        <authorList>
            <person name="Naeem Raeece"/>
        </authorList>
    </citation>
    <scope>NUCLEOTIDE SEQUENCE [LARGE SCALE GENOMIC DNA]</scope>
</reference>
<dbReference type="PROSITE" id="PS50012">
    <property type="entry name" value="RCC1_3"/>
    <property type="match status" value="1"/>
</dbReference>
<dbReference type="PROSITE" id="PS50096">
    <property type="entry name" value="IQ"/>
    <property type="match status" value="1"/>
</dbReference>
<dbReference type="Gene3D" id="2.130.10.30">
    <property type="entry name" value="Regulator of chromosome condensation 1/beta-lactamase-inhibitor protein II"/>
    <property type="match status" value="1"/>
</dbReference>
<feature type="region of interest" description="Disordered" evidence="3">
    <location>
        <begin position="2587"/>
        <end position="2611"/>
    </location>
</feature>